<dbReference type="Pfam" id="PF08811">
    <property type="entry name" value="DUF1800"/>
    <property type="match status" value="1"/>
</dbReference>
<gene>
    <name evidence="1" type="ORF">Pla133_49390</name>
</gene>
<sequence>MQIAQPAVDPTAARTLSMPSEDQLLAALVDRVTNGLCPEEFQLARQLGFEGYVEYHLTPNLIDDSALDAKLVGLGSLNLSAGQLLAAYGELGIVPLLELRQAAVLRAAFSKRQLFERVVELFSDHFNVYHQAGLCTLLKTVDDREVIRAHALGRFPELLVASARSAAMSVYLDNYANTVLGAQENYARELMELHTLGVDGGYTEDDVKNVARAFTGWTFDTTPGPGFGDFKFTWLLHDQGEKTVLGVDLPEFGGLSDGSQVLAILAGHDSTARNVAGKLCRWFLGYDVPPAIVERVAEVYHSSGGDLREMVRATLRPEHFLRVKPWEQPKLKRPLHFAASLLRAAGIEVQSTYLMTEGLRRMGQVPYDWSPPNGYPDSLGAWGSSLLPRWEFASNLLAGVYLGCSFDPDAFLVAIGNPPKSQLASAIDERLTGGRSPSSEVALVQRYVDDFTLLTGFLVREAVALAASMPHFQLY</sequence>
<evidence type="ECO:0000313" key="1">
    <source>
        <dbReference type="EMBL" id="QDU69817.1"/>
    </source>
</evidence>
<dbReference type="KEGG" id="pbap:Pla133_49390"/>
<evidence type="ECO:0000313" key="2">
    <source>
        <dbReference type="Proteomes" id="UP000316921"/>
    </source>
</evidence>
<keyword evidence="2" id="KW-1185">Reference proteome</keyword>
<evidence type="ECO:0008006" key="3">
    <source>
        <dbReference type="Google" id="ProtNLM"/>
    </source>
</evidence>
<dbReference type="AlphaFoldDB" id="A0A518BS68"/>
<accession>A0A518BS68</accession>
<proteinExistence type="predicted"/>
<reference evidence="1 2" key="1">
    <citation type="submission" date="2019-02" db="EMBL/GenBank/DDBJ databases">
        <title>Deep-cultivation of Planctomycetes and their phenomic and genomic characterization uncovers novel biology.</title>
        <authorList>
            <person name="Wiegand S."/>
            <person name="Jogler M."/>
            <person name="Boedeker C."/>
            <person name="Pinto D."/>
            <person name="Vollmers J."/>
            <person name="Rivas-Marin E."/>
            <person name="Kohn T."/>
            <person name="Peeters S.H."/>
            <person name="Heuer A."/>
            <person name="Rast P."/>
            <person name="Oberbeckmann S."/>
            <person name="Bunk B."/>
            <person name="Jeske O."/>
            <person name="Meyerdierks A."/>
            <person name="Storesund J.E."/>
            <person name="Kallscheuer N."/>
            <person name="Luecker S."/>
            <person name="Lage O.M."/>
            <person name="Pohl T."/>
            <person name="Merkel B.J."/>
            <person name="Hornburger P."/>
            <person name="Mueller R.-W."/>
            <person name="Bruemmer F."/>
            <person name="Labrenz M."/>
            <person name="Spormann A.M."/>
            <person name="Op den Camp H."/>
            <person name="Overmann J."/>
            <person name="Amann R."/>
            <person name="Jetten M.S.M."/>
            <person name="Mascher T."/>
            <person name="Medema M.H."/>
            <person name="Devos D.P."/>
            <person name="Kaster A.-K."/>
            <person name="Ovreas L."/>
            <person name="Rohde M."/>
            <person name="Galperin M.Y."/>
            <person name="Jogler C."/>
        </authorList>
    </citation>
    <scope>NUCLEOTIDE SEQUENCE [LARGE SCALE GENOMIC DNA]</scope>
    <source>
        <strain evidence="1 2">Pla133</strain>
    </source>
</reference>
<dbReference type="EMBL" id="CP036287">
    <property type="protein sequence ID" value="QDU69817.1"/>
    <property type="molecule type" value="Genomic_DNA"/>
</dbReference>
<dbReference type="InterPro" id="IPR014917">
    <property type="entry name" value="DUF1800"/>
</dbReference>
<name>A0A518BS68_9BACT</name>
<dbReference type="RefSeq" id="WP_145070072.1">
    <property type="nucleotide sequence ID" value="NZ_CP036287.1"/>
</dbReference>
<dbReference type="Proteomes" id="UP000316921">
    <property type="component" value="Chromosome"/>
</dbReference>
<protein>
    <recommendedName>
        <fullName evidence="3">DUF1800 domain-containing protein</fullName>
    </recommendedName>
</protein>
<organism evidence="1 2">
    <name type="scientific">Engelhardtia mirabilis</name>
    <dbReference type="NCBI Taxonomy" id="2528011"/>
    <lineage>
        <taxon>Bacteria</taxon>
        <taxon>Pseudomonadati</taxon>
        <taxon>Planctomycetota</taxon>
        <taxon>Planctomycetia</taxon>
        <taxon>Planctomycetia incertae sedis</taxon>
        <taxon>Engelhardtia</taxon>
    </lineage>
</organism>